<keyword evidence="4" id="KW-1185">Reference proteome</keyword>
<organism evidence="3 4">
    <name type="scientific">Nocardia wallacei</name>
    <dbReference type="NCBI Taxonomy" id="480035"/>
    <lineage>
        <taxon>Bacteria</taxon>
        <taxon>Bacillati</taxon>
        <taxon>Actinomycetota</taxon>
        <taxon>Actinomycetes</taxon>
        <taxon>Mycobacteriales</taxon>
        <taxon>Nocardiaceae</taxon>
        <taxon>Nocardia</taxon>
    </lineage>
</organism>
<dbReference type="Gene3D" id="3.90.245.10">
    <property type="entry name" value="Ribonucleoside hydrolase-like"/>
    <property type="match status" value="1"/>
</dbReference>
<dbReference type="AlphaFoldDB" id="A0A7G1KSL8"/>
<accession>A0A7G1KSL8</accession>
<sequence>MPSPAPACAISAAVAPPPDTSPTTPPTGAVFDRQTVVLDTDLLFDPDAVTNLIAAARTIQHLVVVTADEVGGWRARAARGVLDAIGRTDVPVIEGVDLGNDQLILDPQTRDELPQPPKIDLVDGIRGICDNTSEQVIWVGCGPMTNLAEILESTPDLAEQLLVTQMGGWLDPTRYRNPDKASHNLRIDERSAGVALRMCHHLRLVLSEHTGVPQTRITRDSLLYKQFAAPDAPAWATMAAANFDGWFTHRTGSWMRDPLTLAAILQMPFITFGEERIRIERDVRLYRDPHGRTIPVSETVDYPAFMNWLTDTVCP</sequence>
<proteinExistence type="predicted"/>
<evidence type="ECO:0000256" key="1">
    <source>
        <dbReference type="SAM" id="MobiDB-lite"/>
    </source>
</evidence>
<dbReference type="KEGG" id="nwl:NWFMUON74_39660"/>
<evidence type="ECO:0000313" key="4">
    <source>
        <dbReference type="Proteomes" id="UP000516173"/>
    </source>
</evidence>
<dbReference type="InterPro" id="IPR036452">
    <property type="entry name" value="Ribo_hydro-like"/>
</dbReference>
<feature type="domain" description="Inosine/uridine-preferring nucleoside hydrolase" evidence="2">
    <location>
        <begin position="36"/>
        <end position="284"/>
    </location>
</feature>
<dbReference type="SUPFAM" id="SSF53590">
    <property type="entry name" value="Nucleoside hydrolase"/>
    <property type="match status" value="1"/>
</dbReference>
<reference evidence="3 4" key="1">
    <citation type="submission" date="2020-08" db="EMBL/GenBank/DDBJ databases">
        <title>Genome Sequencing of Nocardia wallacei strain FMUON74 and assembly.</title>
        <authorList>
            <person name="Toyokawa M."/>
            <person name="Uesaka K."/>
        </authorList>
    </citation>
    <scope>NUCLEOTIDE SEQUENCE [LARGE SCALE GENOMIC DNA]</scope>
    <source>
        <strain evidence="3 4">FMUON74</strain>
    </source>
</reference>
<feature type="compositionally biased region" description="Low complexity" evidence="1">
    <location>
        <begin position="1"/>
        <end position="14"/>
    </location>
</feature>
<name>A0A7G1KSL8_9NOCA</name>
<evidence type="ECO:0000313" key="3">
    <source>
        <dbReference type="EMBL" id="BCK56194.1"/>
    </source>
</evidence>
<dbReference type="GO" id="GO:0016799">
    <property type="term" value="F:hydrolase activity, hydrolyzing N-glycosyl compounds"/>
    <property type="evidence" value="ECO:0007669"/>
    <property type="project" value="InterPro"/>
</dbReference>
<evidence type="ECO:0000259" key="2">
    <source>
        <dbReference type="Pfam" id="PF01156"/>
    </source>
</evidence>
<dbReference type="InterPro" id="IPR001910">
    <property type="entry name" value="Inosine/uridine_hydrolase_dom"/>
</dbReference>
<feature type="compositionally biased region" description="Pro residues" evidence="1">
    <location>
        <begin position="15"/>
        <end position="25"/>
    </location>
</feature>
<dbReference type="Proteomes" id="UP000516173">
    <property type="component" value="Chromosome"/>
</dbReference>
<feature type="region of interest" description="Disordered" evidence="1">
    <location>
        <begin position="1"/>
        <end position="29"/>
    </location>
</feature>
<dbReference type="Pfam" id="PF01156">
    <property type="entry name" value="IU_nuc_hydro"/>
    <property type="match status" value="1"/>
</dbReference>
<gene>
    <name evidence="3" type="ORF">NWFMUON74_39660</name>
</gene>
<dbReference type="EMBL" id="AP023396">
    <property type="protein sequence ID" value="BCK56194.1"/>
    <property type="molecule type" value="Genomic_DNA"/>
</dbReference>
<protein>
    <recommendedName>
        <fullName evidence="2">Inosine/uridine-preferring nucleoside hydrolase domain-containing protein</fullName>
    </recommendedName>
</protein>